<feature type="transmembrane region" description="Helical" evidence="5">
    <location>
        <begin position="153"/>
        <end position="172"/>
    </location>
</feature>
<evidence type="ECO:0000259" key="6">
    <source>
        <dbReference type="Pfam" id="PF04932"/>
    </source>
</evidence>
<dbReference type="EMBL" id="MGEJ01000008">
    <property type="protein sequence ID" value="OGL81280.1"/>
    <property type="molecule type" value="Genomic_DNA"/>
</dbReference>
<feature type="transmembrane region" description="Helical" evidence="5">
    <location>
        <begin position="20"/>
        <end position="41"/>
    </location>
</feature>
<proteinExistence type="predicted"/>
<comment type="subcellular location">
    <subcellularLocation>
        <location evidence="1">Membrane</location>
        <topology evidence="1">Multi-pass membrane protein</topology>
    </subcellularLocation>
</comment>
<name>A0A1F7USK9_9BACT</name>
<feature type="transmembrane region" description="Helical" evidence="5">
    <location>
        <begin position="429"/>
        <end position="448"/>
    </location>
</feature>
<dbReference type="Pfam" id="PF04932">
    <property type="entry name" value="Wzy_C"/>
    <property type="match status" value="1"/>
</dbReference>
<sequence length="508" mass="55661">MHFRTLFLIFLLAELVSYTGYFFSTINIAGFFVIVAAALVLSLRRLEYGLYIALVELILGGKGYLFSADIGGTAISLRMGLFVVVMAVWIGKVVSAWFHNPSPGLRPPSPLGRGDGEGILRWWGLFGLAIVWGFIVGLARGNDFGNLFLDANGYFYAALVLPFVWVLVISGGRASGQTEARPHLVEILGTVFFTATTLLALKTLFAVYFFTHASNNFIAANLLDFYRWIRNTGVGEITWLPGNFARVFFQSHVYNVVAFFVLLSYLTTKRSTGLYAPLSGTRGAALLSLNTAVIIISLSRSFWVGVIAGLAVLGWYAVRLHRIKPAVIALAGSMISAILLILIVARFPIPRPSPIDLGSAAQSRLEAGEAGASRWNLLPPLWQAVAKHPILGSGFGTRVTYTSNDPRIREVNPTGEYTTYAFEWGWLDLWLKLGAIGLLFYLMLLLYIGRALFQCVRTNLLCLAGLAGLAALSAINIFTPYLNHPLGFGILMLLTIIAFNDRLGKVVF</sequence>
<feature type="transmembrane region" description="Helical" evidence="5">
    <location>
        <begin position="325"/>
        <end position="349"/>
    </location>
</feature>
<evidence type="ECO:0000256" key="1">
    <source>
        <dbReference type="ARBA" id="ARBA00004141"/>
    </source>
</evidence>
<feature type="transmembrane region" description="Helical" evidence="5">
    <location>
        <begin position="247"/>
        <end position="267"/>
    </location>
</feature>
<feature type="transmembrane region" description="Helical" evidence="5">
    <location>
        <begin position="48"/>
        <end position="67"/>
    </location>
</feature>
<feature type="domain" description="O-antigen ligase-related" evidence="6">
    <location>
        <begin position="287"/>
        <end position="442"/>
    </location>
</feature>
<dbReference type="Proteomes" id="UP000176897">
    <property type="component" value="Unassembled WGS sequence"/>
</dbReference>
<feature type="transmembrane region" description="Helical" evidence="5">
    <location>
        <begin position="274"/>
        <end position="296"/>
    </location>
</feature>
<dbReference type="STRING" id="1802401.A3B21_03625"/>
<evidence type="ECO:0000256" key="3">
    <source>
        <dbReference type="ARBA" id="ARBA00022989"/>
    </source>
</evidence>
<evidence type="ECO:0000313" key="8">
    <source>
        <dbReference type="Proteomes" id="UP000176897"/>
    </source>
</evidence>
<feature type="transmembrane region" description="Helical" evidence="5">
    <location>
        <begin position="302"/>
        <end position="318"/>
    </location>
</feature>
<dbReference type="InterPro" id="IPR007016">
    <property type="entry name" value="O-antigen_ligase-rel_domated"/>
</dbReference>
<feature type="transmembrane region" description="Helical" evidence="5">
    <location>
        <begin position="184"/>
        <end position="210"/>
    </location>
</feature>
<keyword evidence="2 5" id="KW-0812">Transmembrane</keyword>
<feature type="transmembrane region" description="Helical" evidence="5">
    <location>
        <begin position="79"/>
        <end position="98"/>
    </location>
</feature>
<dbReference type="AlphaFoldDB" id="A0A1F7USK9"/>
<keyword evidence="3 5" id="KW-1133">Transmembrane helix</keyword>
<comment type="caution">
    <text evidence="7">The sequence shown here is derived from an EMBL/GenBank/DDBJ whole genome shotgun (WGS) entry which is preliminary data.</text>
</comment>
<protein>
    <recommendedName>
        <fullName evidence="6">O-antigen ligase-related domain-containing protein</fullName>
    </recommendedName>
</protein>
<feature type="transmembrane region" description="Helical" evidence="5">
    <location>
        <begin position="119"/>
        <end position="141"/>
    </location>
</feature>
<accession>A0A1F7USK9</accession>
<dbReference type="GO" id="GO:0016020">
    <property type="term" value="C:membrane"/>
    <property type="evidence" value="ECO:0007669"/>
    <property type="project" value="UniProtKB-SubCell"/>
</dbReference>
<reference evidence="7 8" key="1">
    <citation type="journal article" date="2016" name="Nat. Commun.">
        <title>Thousands of microbial genomes shed light on interconnected biogeochemical processes in an aquifer system.</title>
        <authorList>
            <person name="Anantharaman K."/>
            <person name="Brown C.T."/>
            <person name="Hug L.A."/>
            <person name="Sharon I."/>
            <person name="Castelle C.J."/>
            <person name="Probst A.J."/>
            <person name="Thomas B.C."/>
            <person name="Singh A."/>
            <person name="Wilkins M.J."/>
            <person name="Karaoz U."/>
            <person name="Brodie E.L."/>
            <person name="Williams K.H."/>
            <person name="Hubbard S.S."/>
            <person name="Banfield J.F."/>
        </authorList>
    </citation>
    <scope>NUCLEOTIDE SEQUENCE [LARGE SCALE GENOMIC DNA]</scope>
</reference>
<evidence type="ECO:0000256" key="2">
    <source>
        <dbReference type="ARBA" id="ARBA00022692"/>
    </source>
</evidence>
<gene>
    <name evidence="7" type="ORF">A3B21_03625</name>
</gene>
<keyword evidence="4 5" id="KW-0472">Membrane</keyword>
<evidence type="ECO:0000256" key="5">
    <source>
        <dbReference type="SAM" id="Phobius"/>
    </source>
</evidence>
<feature type="transmembrane region" description="Helical" evidence="5">
    <location>
        <begin position="460"/>
        <end position="479"/>
    </location>
</feature>
<organism evidence="7 8">
    <name type="scientific">Candidatus Uhrbacteria bacterium RIFCSPLOWO2_01_FULL_47_24</name>
    <dbReference type="NCBI Taxonomy" id="1802401"/>
    <lineage>
        <taxon>Bacteria</taxon>
        <taxon>Candidatus Uhriibacteriota</taxon>
    </lineage>
</organism>
<evidence type="ECO:0000313" key="7">
    <source>
        <dbReference type="EMBL" id="OGL81280.1"/>
    </source>
</evidence>
<evidence type="ECO:0000256" key="4">
    <source>
        <dbReference type="ARBA" id="ARBA00023136"/>
    </source>
</evidence>